<gene>
    <name evidence="1" type="ORF">SETIT_1G108400v2</name>
</gene>
<reference evidence="1" key="2">
    <citation type="submission" date="2015-07" db="EMBL/GenBank/DDBJ databases">
        <authorList>
            <person name="Noorani M."/>
        </authorList>
    </citation>
    <scope>NUCLEOTIDE SEQUENCE</scope>
    <source>
        <strain evidence="1">Yugu1</strain>
    </source>
</reference>
<dbReference type="InterPro" id="IPR053283">
    <property type="entry name" value="TUNICAMYCIN_INDUCED_1"/>
</dbReference>
<dbReference type="EMBL" id="CM003528">
    <property type="protein sequence ID" value="RCV05750.1"/>
    <property type="molecule type" value="Genomic_DNA"/>
</dbReference>
<proteinExistence type="predicted"/>
<dbReference type="PANTHER" id="PTHR34454">
    <property type="entry name" value="TUNICAMYCIN INDUCED PROTEIN"/>
    <property type="match status" value="1"/>
</dbReference>
<dbReference type="AlphaFoldDB" id="A0A368PL54"/>
<sequence length="108" mass="11579">MSWPPAISPPSAPACSCCCHCRCSCRPPAPCLTCGRMLGLQTSTECTRHVRWFASHELQLAGPMELWIQDGDNVRLALPHDVDAGTLKKVVLSNGAVVTVNSSIFGNT</sequence>
<dbReference type="STRING" id="4555.A0A368PL54"/>
<evidence type="ECO:0000313" key="1">
    <source>
        <dbReference type="EMBL" id="RCV05750.1"/>
    </source>
</evidence>
<reference evidence="1" key="1">
    <citation type="journal article" date="2012" name="Nat. Biotechnol.">
        <title>Reference genome sequence of the model plant Setaria.</title>
        <authorList>
            <person name="Bennetzen J.L."/>
            <person name="Schmutz J."/>
            <person name="Wang H."/>
            <person name="Percifield R."/>
            <person name="Hawkins J."/>
            <person name="Pontaroli A.C."/>
            <person name="Estep M."/>
            <person name="Feng L."/>
            <person name="Vaughn J.N."/>
            <person name="Grimwood J."/>
            <person name="Jenkins J."/>
            <person name="Barry K."/>
            <person name="Lindquist E."/>
            <person name="Hellsten U."/>
            <person name="Deshpande S."/>
            <person name="Wang X."/>
            <person name="Wu X."/>
            <person name="Mitros T."/>
            <person name="Triplett J."/>
            <person name="Yang X."/>
            <person name="Ye C.Y."/>
            <person name="Mauro-Herrera M."/>
            <person name="Wang L."/>
            <person name="Li P."/>
            <person name="Sharma M."/>
            <person name="Sharma R."/>
            <person name="Ronald P.C."/>
            <person name="Panaud O."/>
            <person name="Kellogg E.A."/>
            <person name="Brutnell T.P."/>
            <person name="Doust A.N."/>
            <person name="Tuskan G.A."/>
            <person name="Rokhsar D."/>
            <person name="Devos K.M."/>
        </authorList>
    </citation>
    <scope>NUCLEOTIDE SEQUENCE [LARGE SCALE GENOMIC DNA]</scope>
    <source>
        <strain evidence="1">Yugu1</strain>
    </source>
</reference>
<protein>
    <submittedName>
        <fullName evidence="1">Uncharacterized protein</fullName>
    </submittedName>
</protein>
<dbReference type="OrthoDB" id="513870at2759"/>
<accession>A0A368PL54</accession>
<name>A0A368PL54_SETIT</name>
<dbReference type="PANTHER" id="PTHR34454:SF2">
    <property type="entry name" value="PROTEIN TUNICAMYCIN INDUCED 1"/>
    <property type="match status" value="1"/>
</dbReference>
<organism evidence="1">
    <name type="scientific">Setaria italica</name>
    <name type="common">Foxtail millet</name>
    <name type="synonym">Panicum italicum</name>
    <dbReference type="NCBI Taxonomy" id="4555"/>
    <lineage>
        <taxon>Eukaryota</taxon>
        <taxon>Viridiplantae</taxon>
        <taxon>Streptophyta</taxon>
        <taxon>Embryophyta</taxon>
        <taxon>Tracheophyta</taxon>
        <taxon>Spermatophyta</taxon>
        <taxon>Magnoliopsida</taxon>
        <taxon>Liliopsida</taxon>
        <taxon>Poales</taxon>
        <taxon>Poaceae</taxon>
        <taxon>PACMAD clade</taxon>
        <taxon>Panicoideae</taxon>
        <taxon>Panicodae</taxon>
        <taxon>Paniceae</taxon>
        <taxon>Cenchrinae</taxon>
        <taxon>Setaria</taxon>
    </lineage>
</organism>